<evidence type="ECO:0000256" key="1">
    <source>
        <dbReference type="ARBA" id="ARBA00001971"/>
    </source>
</evidence>
<dbReference type="OrthoDB" id="1372046at2759"/>
<name>A0A5N6QNW0_9ROSI</name>
<evidence type="ECO:0000256" key="8">
    <source>
        <dbReference type="ARBA" id="ARBA00023002"/>
    </source>
</evidence>
<dbReference type="GO" id="GO:0016125">
    <property type="term" value="P:sterol metabolic process"/>
    <property type="evidence" value="ECO:0007669"/>
    <property type="project" value="TreeGrafter"/>
</dbReference>
<keyword evidence="10 16" id="KW-0503">Monooxygenase</keyword>
<gene>
    <name evidence="17" type="ORF">FH972_004524</name>
</gene>
<dbReference type="InterPro" id="IPR036396">
    <property type="entry name" value="Cyt_P450_sf"/>
</dbReference>
<protein>
    <recommendedName>
        <fullName evidence="14">(+)-abscisic acid 8'-hydroxylase</fullName>
        <ecNumber evidence="14">1.14.14.137</ecNumber>
    </recommendedName>
</protein>
<dbReference type="GO" id="GO:0016020">
    <property type="term" value="C:membrane"/>
    <property type="evidence" value="ECO:0007669"/>
    <property type="project" value="UniProtKB-SubCell"/>
</dbReference>
<dbReference type="PRINTS" id="PR00385">
    <property type="entry name" value="P450"/>
</dbReference>
<dbReference type="EC" id="1.14.14.137" evidence="14"/>
<dbReference type="PANTHER" id="PTHR24286">
    <property type="entry name" value="CYTOCHROME P450 26"/>
    <property type="match status" value="1"/>
</dbReference>
<evidence type="ECO:0000256" key="4">
    <source>
        <dbReference type="ARBA" id="ARBA00022617"/>
    </source>
</evidence>
<evidence type="ECO:0000256" key="14">
    <source>
        <dbReference type="ARBA" id="ARBA00066338"/>
    </source>
</evidence>
<dbReference type="Pfam" id="PF00067">
    <property type="entry name" value="p450"/>
    <property type="match status" value="1"/>
</dbReference>
<evidence type="ECO:0000256" key="15">
    <source>
        <dbReference type="PIRSR" id="PIRSR602401-1"/>
    </source>
</evidence>
<reference evidence="17 18" key="1">
    <citation type="submission" date="2019-06" db="EMBL/GenBank/DDBJ databases">
        <title>A chromosomal-level reference genome of Carpinus fangiana (Coryloideae, Betulaceae).</title>
        <authorList>
            <person name="Yang X."/>
            <person name="Wang Z."/>
            <person name="Zhang L."/>
            <person name="Hao G."/>
            <person name="Liu J."/>
            <person name="Yang Y."/>
        </authorList>
    </citation>
    <scope>NUCLEOTIDE SEQUENCE [LARGE SCALE GENOMIC DNA]</scope>
    <source>
        <strain evidence="17">Cfa_2016G</strain>
        <tissue evidence="17">Leaf</tissue>
    </source>
</reference>
<accession>A0A5N6QNW0</accession>
<keyword evidence="7" id="KW-1133">Transmembrane helix</keyword>
<comment type="similarity">
    <text evidence="3 16">Belongs to the cytochrome P450 family.</text>
</comment>
<dbReference type="InterPro" id="IPR001128">
    <property type="entry name" value="Cyt_P450"/>
</dbReference>
<dbReference type="Proteomes" id="UP000327013">
    <property type="component" value="Chromosome 2"/>
</dbReference>
<dbReference type="GO" id="GO:0010295">
    <property type="term" value="F:(+)-abscisic acid 8'-hydroxylase activity"/>
    <property type="evidence" value="ECO:0007669"/>
    <property type="project" value="UniProtKB-EC"/>
</dbReference>
<dbReference type="GO" id="GO:0005506">
    <property type="term" value="F:iron ion binding"/>
    <property type="evidence" value="ECO:0007669"/>
    <property type="project" value="InterPro"/>
</dbReference>
<dbReference type="PANTHER" id="PTHR24286:SF375">
    <property type="entry name" value="ABSCISIC ACID 8'-HYDROXYLASE 4-LIKE"/>
    <property type="match status" value="1"/>
</dbReference>
<evidence type="ECO:0000256" key="3">
    <source>
        <dbReference type="ARBA" id="ARBA00010617"/>
    </source>
</evidence>
<comment type="cofactor">
    <cofactor evidence="1 15">
        <name>heme</name>
        <dbReference type="ChEBI" id="CHEBI:30413"/>
    </cofactor>
</comment>
<evidence type="ECO:0000256" key="6">
    <source>
        <dbReference type="ARBA" id="ARBA00022723"/>
    </source>
</evidence>
<dbReference type="SUPFAM" id="SSF48264">
    <property type="entry name" value="Cytochrome P450"/>
    <property type="match status" value="1"/>
</dbReference>
<comment type="pathway">
    <text evidence="13">Plant hormone degradation; abscisic acid degradation.</text>
</comment>
<evidence type="ECO:0000256" key="16">
    <source>
        <dbReference type="RuleBase" id="RU000461"/>
    </source>
</evidence>
<dbReference type="InterPro" id="IPR017972">
    <property type="entry name" value="Cyt_P450_CS"/>
</dbReference>
<feature type="binding site" description="axial binding residue" evidence="15">
    <location>
        <position position="419"/>
    </location>
    <ligand>
        <name>heme</name>
        <dbReference type="ChEBI" id="CHEBI:30413"/>
    </ligand>
    <ligandPart>
        <name>Fe</name>
        <dbReference type="ChEBI" id="CHEBI:18248"/>
    </ligandPart>
</feature>
<keyword evidence="18" id="KW-1185">Reference proteome</keyword>
<evidence type="ECO:0000256" key="10">
    <source>
        <dbReference type="ARBA" id="ARBA00023033"/>
    </source>
</evidence>
<dbReference type="EMBL" id="CM017322">
    <property type="protein sequence ID" value="KAE8007970.1"/>
    <property type="molecule type" value="Genomic_DNA"/>
</dbReference>
<evidence type="ECO:0000256" key="13">
    <source>
        <dbReference type="ARBA" id="ARBA00060633"/>
    </source>
</evidence>
<keyword evidence="11" id="KW-0472">Membrane</keyword>
<dbReference type="GO" id="GO:0020037">
    <property type="term" value="F:heme binding"/>
    <property type="evidence" value="ECO:0007669"/>
    <property type="project" value="InterPro"/>
</dbReference>
<sequence>MDTVCTLIYVILFLTTLFSYPSIKKQKKKPERAAELPPGSLGWPFIGETLLLYSQDPNVFFASKQKRYGEIFKTHILGCPCVVLASPEAARFVLVTHANLFKPTYPKSKERMIGPSALFFHQGDYHSKLRKLVQGSLSPETIRKLVTNIEAIAISALESWADGQVVVNTFHEMKKLSFDVGILSIFGQLEGKYREKLKENYCMVDKGYNSFPTNLPGTAYSKALLARKRLSEIVSEIICGREEKKLLQKDLLGCLMNSRDERGKTALTKDQIADNIIGVLFAAQDTTASVLTWILKYLHDDPKLLEAVKAEQNAIYEANDGGKKPLTWAQTRNMPLTYRVILESLRMANIISFTFREAVVDVEYKGYFIPKGWKVLPLFRNIHHNPEYFPDPQKFDASRFEVSPKPNTFMPFGNGGHSCPGNELAKLEMLILIHHLVTKFRWEVVGSQSGIQYCPFPVPKYGLPAKFWKELNSPKQDP</sequence>
<keyword evidence="5" id="KW-0812">Transmembrane</keyword>
<evidence type="ECO:0000313" key="18">
    <source>
        <dbReference type="Proteomes" id="UP000327013"/>
    </source>
</evidence>
<comment type="subcellular location">
    <subcellularLocation>
        <location evidence="2">Membrane</location>
        <topology evidence="2">Single-pass membrane protein</topology>
    </subcellularLocation>
</comment>
<dbReference type="PROSITE" id="PS00086">
    <property type="entry name" value="CYTOCHROME_P450"/>
    <property type="match status" value="1"/>
</dbReference>
<evidence type="ECO:0000313" key="17">
    <source>
        <dbReference type="EMBL" id="KAE8007970.1"/>
    </source>
</evidence>
<evidence type="ECO:0000256" key="12">
    <source>
        <dbReference type="ARBA" id="ARBA00050609"/>
    </source>
</evidence>
<dbReference type="PRINTS" id="PR00463">
    <property type="entry name" value="EP450I"/>
</dbReference>
<evidence type="ECO:0000256" key="11">
    <source>
        <dbReference type="ARBA" id="ARBA00023136"/>
    </source>
</evidence>
<dbReference type="FunFam" id="1.10.630.10:FF:000014">
    <property type="entry name" value="Abscisic acid 8"/>
    <property type="match status" value="1"/>
</dbReference>
<evidence type="ECO:0000256" key="2">
    <source>
        <dbReference type="ARBA" id="ARBA00004167"/>
    </source>
</evidence>
<dbReference type="AlphaFoldDB" id="A0A5N6QNW0"/>
<dbReference type="Gene3D" id="1.10.630.10">
    <property type="entry name" value="Cytochrome P450"/>
    <property type="match status" value="1"/>
</dbReference>
<comment type="catalytic activity">
    <reaction evidence="12">
        <text>2-cis-(+)-abscisate + reduced [NADPH--hemoprotein reductase] + O2 = (+)-8'-hydroxyabscisate + oxidized [NADPH--hemoprotein reductase] + H2O + H(+)</text>
        <dbReference type="Rhea" id="RHEA:12897"/>
        <dbReference type="Rhea" id="RHEA-COMP:11964"/>
        <dbReference type="Rhea" id="RHEA-COMP:11965"/>
        <dbReference type="ChEBI" id="CHEBI:15377"/>
        <dbReference type="ChEBI" id="CHEBI:15378"/>
        <dbReference type="ChEBI" id="CHEBI:15379"/>
        <dbReference type="ChEBI" id="CHEBI:37569"/>
        <dbReference type="ChEBI" id="CHEBI:57618"/>
        <dbReference type="ChEBI" id="CHEBI:58210"/>
        <dbReference type="ChEBI" id="CHEBI:58490"/>
        <dbReference type="EC" id="1.14.14.137"/>
    </reaction>
</comment>
<organism evidence="17 18">
    <name type="scientific">Carpinus fangiana</name>
    <dbReference type="NCBI Taxonomy" id="176857"/>
    <lineage>
        <taxon>Eukaryota</taxon>
        <taxon>Viridiplantae</taxon>
        <taxon>Streptophyta</taxon>
        <taxon>Embryophyta</taxon>
        <taxon>Tracheophyta</taxon>
        <taxon>Spermatophyta</taxon>
        <taxon>Magnoliopsida</taxon>
        <taxon>eudicotyledons</taxon>
        <taxon>Gunneridae</taxon>
        <taxon>Pentapetalae</taxon>
        <taxon>rosids</taxon>
        <taxon>fabids</taxon>
        <taxon>Fagales</taxon>
        <taxon>Betulaceae</taxon>
        <taxon>Carpinus</taxon>
    </lineage>
</organism>
<proteinExistence type="inferred from homology"/>
<evidence type="ECO:0000256" key="9">
    <source>
        <dbReference type="ARBA" id="ARBA00023004"/>
    </source>
</evidence>
<keyword evidence="8 16" id="KW-0560">Oxidoreductase</keyword>
<evidence type="ECO:0000256" key="5">
    <source>
        <dbReference type="ARBA" id="ARBA00022692"/>
    </source>
</evidence>
<evidence type="ECO:0000256" key="7">
    <source>
        <dbReference type="ARBA" id="ARBA00022989"/>
    </source>
</evidence>
<keyword evidence="4 15" id="KW-0349">Heme</keyword>
<keyword evidence="9 15" id="KW-0408">Iron</keyword>
<dbReference type="CDD" id="cd11043">
    <property type="entry name" value="CYP90-like"/>
    <property type="match status" value="1"/>
</dbReference>
<dbReference type="InterPro" id="IPR002401">
    <property type="entry name" value="Cyt_P450_E_grp-I"/>
</dbReference>
<keyword evidence="6 15" id="KW-0479">Metal-binding</keyword>